<evidence type="ECO:0000313" key="1">
    <source>
        <dbReference type="EMBL" id="WPU92473.1"/>
    </source>
</evidence>
<dbReference type="RefSeq" id="WP_321561635.1">
    <property type="nucleotide sequence ID" value="NZ_CP139558.1"/>
</dbReference>
<sequence length="147" mass="16879">MSNNIEFEKGMYGTKAVIRTGWQASFLKLLLDNEVTELELNDGKGWYGDNVNFLQYLTNLKSLIIIDLRIRSIEAVHYLHELLNIQISTYCKTPINFNAFPKLINCGFEWRKGSDSLFECKTLCSLGINKLNMKSSTDFSNLINLEN</sequence>
<proteinExistence type="predicted"/>
<gene>
    <name evidence="1" type="ORF">SNE25_24400</name>
</gene>
<evidence type="ECO:0000313" key="2">
    <source>
        <dbReference type="Proteomes" id="UP001324380"/>
    </source>
</evidence>
<organism evidence="1 2">
    <name type="scientific">Mucilaginibacter sabulilitoris</name>
    <dbReference type="NCBI Taxonomy" id="1173583"/>
    <lineage>
        <taxon>Bacteria</taxon>
        <taxon>Pseudomonadati</taxon>
        <taxon>Bacteroidota</taxon>
        <taxon>Sphingobacteriia</taxon>
        <taxon>Sphingobacteriales</taxon>
        <taxon>Sphingobacteriaceae</taxon>
        <taxon>Mucilaginibacter</taxon>
    </lineage>
</organism>
<protein>
    <submittedName>
        <fullName evidence="1">Uncharacterized protein</fullName>
    </submittedName>
</protein>
<dbReference type="Proteomes" id="UP001324380">
    <property type="component" value="Chromosome"/>
</dbReference>
<reference evidence="1 2" key="1">
    <citation type="submission" date="2023-11" db="EMBL/GenBank/DDBJ databases">
        <title>Analysis of the Genomes of Mucilaginibacter gossypii cycad 4 and M. sabulilitoris SNA2: microbes with the potential for plant growth promotion.</title>
        <authorList>
            <person name="Hirsch A.M."/>
            <person name="Humm E."/>
            <person name="Rubbi M."/>
            <person name="Del Vecchio G."/>
            <person name="Ha S.M."/>
            <person name="Pellegrini M."/>
            <person name="Gunsalus R.P."/>
        </authorList>
    </citation>
    <scope>NUCLEOTIDE SEQUENCE [LARGE SCALE GENOMIC DNA]</scope>
    <source>
        <strain evidence="1 2">SNA2</strain>
    </source>
</reference>
<keyword evidence="2" id="KW-1185">Reference proteome</keyword>
<name>A0ABZ0THH8_9SPHI</name>
<dbReference type="EMBL" id="CP139558">
    <property type="protein sequence ID" value="WPU92473.1"/>
    <property type="molecule type" value="Genomic_DNA"/>
</dbReference>
<accession>A0ABZ0THH8</accession>